<dbReference type="AlphaFoldDB" id="A0AA39C538"/>
<protein>
    <submittedName>
        <fullName evidence="1">Uncharacterized protein</fullName>
    </submittedName>
</protein>
<reference evidence="1" key="2">
    <citation type="submission" date="2023-03" db="EMBL/GenBank/DDBJ databases">
        <authorList>
            <person name="Inwood S.N."/>
            <person name="Skelly J.G."/>
            <person name="Guhlin J."/>
            <person name="Harrop T.W.R."/>
            <person name="Goldson S.G."/>
            <person name="Dearden P.K."/>
        </authorList>
    </citation>
    <scope>NUCLEOTIDE SEQUENCE</scope>
    <source>
        <strain evidence="1">Lincoln</strain>
        <tissue evidence="1">Whole body</tissue>
    </source>
</reference>
<dbReference type="EMBL" id="JAQQBR010002019">
    <property type="protein sequence ID" value="KAK0158047.1"/>
    <property type="molecule type" value="Genomic_DNA"/>
</dbReference>
<evidence type="ECO:0000313" key="2">
    <source>
        <dbReference type="Proteomes" id="UP001168972"/>
    </source>
</evidence>
<feature type="non-terminal residue" evidence="1">
    <location>
        <position position="1"/>
    </location>
</feature>
<accession>A0AA39C538</accession>
<gene>
    <name evidence="1" type="ORF">PV327_011209</name>
</gene>
<evidence type="ECO:0000313" key="1">
    <source>
        <dbReference type="EMBL" id="KAK0158047.1"/>
    </source>
</evidence>
<organism evidence="1 2">
    <name type="scientific">Microctonus hyperodae</name>
    <name type="common">Parasitoid wasp</name>
    <dbReference type="NCBI Taxonomy" id="165561"/>
    <lineage>
        <taxon>Eukaryota</taxon>
        <taxon>Metazoa</taxon>
        <taxon>Ecdysozoa</taxon>
        <taxon>Arthropoda</taxon>
        <taxon>Hexapoda</taxon>
        <taxon>Insecta</taxon>
        <taxon>Pterygota</taxon>
        <taxon>Neoptera</taxon>
        <taxon>Endopterygota</taxon>
        <taxon>Hymenoptera</taxon>
        <taxon>Apocrita</taxon>
        <taxon>Ichneumonoidea</taxon>
        <taxon>Braconidae</taxon>
        <taxon>Euphorinae</taxon>
        <taxon>Microctonus</taxon>
    </lineage>
</organism>
<reference evidence="1" key="1">
    <citation type="journal article" date="2023" name="bioRxiv">
        <title>Scaffold-level genome assemblies of two parasitoid biocontrol wasps reveal the parthenogenesis mechanism and an associated novel virus.</title>
        <authorList>
            <person name="Inwood S."/>
            <person name="Skelly J."/>
            <person name="Guhlin J."/>
            <person name="Harrop T."/>
            <person name="Goldson S."/>
            <person name="Dearden P."/>
        </authorList>
    </citation>
    <scope>NUCLEOTIDE SEQUENCE</scope>
    <source>
        <strain evidence="1">Lincoln</strain>
        <tissue evidence="1">Whole body</tissue>
    </source>
</reference>
<comment type="caution">
    <text evidence="1">The sequence shown here is derived from an EMBL/GenBank/DDBJ whole genome shotgun (WGS) entry which is preliminary data.</text>
</comment>
<sequence length="184" mass="21398">MKHNCKHVEERIKRDNPIVNQLYTKHPETSRSNELKSSISQHHENIPHNSLVPVSAAVINNINDYDWFQKTRYETSNILPQFNCTTQIFPYNLEMPDQRHIDQDYHDELSNEEYDTDINSGESDTSNVVNVEKSLQSCVRVLAEIIPVKVTKESIMIQEALLLAMKKAYEEQEKMNSGCKETFK</sequence>
<name>A0AA39C538_MICHY</name>
<proteinExistence type="predicted"/>
<keyword evidence="2" id="KW-1185">Reference proteome</keyword>
<dbReference type="Proteomes" id="UP001168972">
    <property type="component" value="Unassembled WGS sequence"/>
</dbReference>